<gene>
    <name evidence="1" type="ORF">GH714_007384</name>
</gene>
<dbReference type="EMBL" id="JAAGAX010000004">
    <property type="protein sequence ID" value="KAF2316945.1"/>
    <property type="molecule type" value="Genomic_DNA"/>
</dbReference>
<keyword evidence="2" id="KW-1185">Reference proteome</keyword>
<name>A0A6A6MWJ5_HEVBR</name>
<dbReference type="AlphaFoldDB" id="A0A6A6MWJ5"/>
<evidence type="ECO:0000313" key="1">
    <source>
        <dbReference type="EMBL" id="KAF2316945.1"/>
    </source>
</evidence>
<reference evidence="1 2" key="1">
    <citation type="journal article" date="2020" name="Mol. Plant">
        <title>The Chromosome-Based Rubber Tree Genome Provides New Insights into Spurge Genome Evolution and Rubber Biosynthesis.</title>
        <authorList>
            <person name="Liu J."/>
            <person name="Shi C."/>
            <person name="Shi C.C."/>
            <person name="Li W."/>
            <person name="Zhang Q.J."/>
            <person name="Zhang Y."/>
            <person name="Li K."/>
            <person name="Lu H.F."/>
            <person name="Shi C."/>
            <person name="Zhu S.T."/>
            <person name="Xiao Z.Y."/>
            <person name="Nan H."/>
            <person name="Yue Y."/>
            <person name="Zhu X.G."/>
            <person name="Wu Y."/>
            <person name="Hong X.N."/>
            <person name="Fan G.Y."/>
            <person name="Tong Y."/>
            <person name="Zhang D."/>
            <person name="Mao C.L."/>
            <person name="Liu Y.L."/>
            <person name="Hao S.J."/>
            <person name="Liu W.Q."/>
            <person name="Lv M.Q."/>
            <person name="Zhang H.B."/>
            <person name="Liu Y."/>
            <person name="Hu-Tang G.R."/>
            <person name="Wang J.P."/>
            <person name="Wang J.H."/>
            <person name="Sun Y.H."/>
            <person name="Ni S.B."/>
            <person name="Chen W.B."/>
            <person name="Zhang X.C."/>
            <person name="Jiao Y.N."/>
            <person name="Eichler E.E."/>
            <person name="Li G.H."/>
            <person name="Liu X."/>
            <person name="Gao L.Z."/>
        </authorList>
    </citation>
    <scope>NUCLEOTIDE SEQUENCE [LARGE SCALE GENOMIC DNA]</scope>
    <source>
        <strain evidence="2">cv. GT1</strain>
        <tissue evidence="1">Leaf</tissue>
    </source>
</reference>
<organism evidence="1 2">
    <name type="scientific">Hevea brasiliensis</name>
    <name type="common">Para rubber tree</name>
    <name type="synonym">Siphonia brasiliensis</name>
    <dbReference type="NCBI Taxonomy" id="3981"/>
    <lineage>
        <taxon>Eukaryota</taxon>
        <taxon>Viridiplantae</taxon>
        <taxon>Streptophyta</taxon>
        <taxon>Embryophyta</taxon>
        <taxon>Tracheophyta</taxon>
        <taxon>Spermatophyta</taxon>
        <taxon>Magnoliopsida</taxon>
        <taxon>eudicotyledons</taxon>
        <taxon>Gunneridae</taxon>
        <taxon>Pentapetalae</taxon>
        <taxon>rosids</taxon>
        <taxon>fabids</taxon>
        <taxon>Malpighiales</taxon>
        <taxon>Euphorbiaceae</taxon>
        <taxon>Crotonoideae</taxon>
        <taxon>Micrandreae</taxon>
        <taxon>Hevea</taxon>
    </lineage>
</organism>
<sequence length="124" mass="13293">MAVDGVDDLLASLNLTEGVFNMVNGYAQLLINVFRKDVNKGVYQGDLVMEFTCAGIVSNDFTIVAIVVGPQDSPYGLALSLVVNSKHLVDVVVHPQGVDHLQLGTEVELVTLHSGNLLVINYPS</sequence>
<comment type="caution">
    <text evidence="1">The sequence shown here is derived from an EMBL/GenBank/DDBJ whole genome shotgun (WGS) entry which is preliminary data.</text>
</comment>
<accession>A0A6A6MWJ5</accession>
<evidence type="ECO:0000313" key="2">
    <source>
        <dbReference type="Proteomes" id="UP000467840"/>
    </source>
</evidence>
<proteinExistence type="predicted"/>
<dbReference type="Proteomes" id="UP000467840">
    <property type="component" value="Chromosome 6"/>
</dbReference>
<protein>
    <submittedName>
        <fullName evidence="1">Uncharacterized protein</fullName>
    </submittedName>
</protein>